<evidence type="ECO:0000256" key="4">
    <source>
        <dbReference type="ARBA" id="ARBA00023052"/>
    </source>
</evidence>
<comment type="cofactor">
    <cofactor evidence="6">
        <name>Mg(2+)</name>
        <dbReference type="ChEBI" id="CHEBI:18420"/>
    </cofactor>
    <cofactor evidence="6">
        <name>Mn(2+)</name>
        <dbReference type="ChEBI" id="CHEBI:29035"/>
    </cofactor>
</comment>
<accession>A0A3R8QHH5</accession>
<keyword evidence="1 6" id="KW-0808">Transferase</keyword>
<dbReference type="GO" id="GO:0009234">
    <property type="term" value="P:menaquinone biosynthetic process"/>
    <property type="evidence" value="ECO:0007669"/>
    <property type="project" value="UniProtKB-UniRule"/>
</dbReference>
<name>A0A3R8QHH5_9CORY</name>
<dbReference type="GO" id="GO:0030145">
    <property type="term" value="F:manganese ion binding"/>
    <property type="evidence" value="ECO:0007669"/>
    <property type="project" value="UniProtKB-UniRule"/>
</dbReference>
<protein>
    <recommendedName>
        <fullName evidence="6">2-succinyl-5-enolpyruvyl-6-hydroxy-3-cyclohexene-1-carboxylate synthase</fullName>
        <shortName evidence="6">SEPHCHC synthase</shortName>
        <ecNumber evidence="6">2.2.1.9</ecNumber>
    </recommendedName>
    <alternativeName>
        <fullName evidence="6">Menaquinone biosynthesis protein MenD</fullName>
    </alternativeName>
</protein>
<dbReference type="PANTHER" id="PTHR42916:SF1">
    <property type="entry name" value="PROTEIN PHYLLO, CHLOROPLASTIC"/>
    <property type="match status" value="1"/>
</dbReference>
<comment type="caution">
    <text evidence="9">The sequence shown here is derived from an EMBL/GenBank/DDBJ whole genome shotgun (WGS) entry which is preliminary data.</text>
</comment>
<dbReference type="EC" id="2.2.1.9" evidence="6"/>
<dbReference type="GO" id="GO:0030976">
    <property type="term" value="F:thiamine pyrophosphate binding"/>
    <property type="evidence" value="ECO:0007669"/>
    <property type="project" value="UniProtKB-UniRule"/>
</dbReference>
<dbReference type="HAMAP" id="MF_01659">
    <property type="entry name" value="MenD"/>
    <property type="match status" value="1"/>
</dbReference>
<keyword evidence="5 6" id="KW-0464">Manganese</keyword>
<dbReference type="GO" id="GO:0000287">
    <property type="term" value="F:magnesium ion binding"/>
    <property type="evidence" value="ECO:0007669"/>
    <property type="project" value="UniProtKB-UniRule"/>
</dbReference>
<dbReference type="SUPFAM" id="SSF52518">
    <property type="entry name" value="Thiamin diphosphate-binding fold (THDP-binding)"/>
    <property type="match status" value="2"/>
</dbReference>
<feature type="compositionally biased region" description="Low complexity" evidence="7">
    <location>
        <begin position="9"/>
        <end position="19"/>
    </location>
</feature>
<dbReference type="GO" id="GO:0070204">
    <property type="term" value="F:2-succinyl-5-enolpyruvyl-6-hydroxy-3-cyclohexene-1-carboxylic-acid synthase activity"/>
    <property type="evidence" value="ECO:0007669"/>
    <property type="project" value="UniProtKB-UniRule"/>
</dbReference>
<comment type="function">
    <text evidence="6">Catalyzes the thiamine diphosphate-dependent decarboxylation of 2-oxoglutarate and the subsequent addition of the resulting succinic semialdehyde-thiamine pyrophosphate anion to isochorismate to yield 2-succinyl-5-enolpyruvyl-6-hydroxy-3-cyclohexene-1-carboxylate (SEPHCHC).</text>
</comment>
<dbReference type="UniPathway" id="UPA01057">
    <property type="reaction ID" value="UER00164"/>
</dbReference>
<dbReference type="InterPro" id="IPR004433">
    <property type="entry name" value="MenaQ_synth_MenD"/>
</dbReference>
<dbReference type="Gene3D" id="3.40.50.1220">
    <property type="entry name" value="TPP-binding domain"/>
    <property type="match status" value="1"/>
</dbReference>
<proteinExistence type="inferred from homology"/>
<dbReference type="PIRSF" id="PIRSF004983">
    <property type="entry name" value="MenD"/>
    <property type="match status" value="1"/>
</dbReference>
<keyword evidence="3 6" id="KW-0460">Magnesium</keyword>
<comment type="subunit">
    <text evidence="6">Homodimer.</text>
</comment>
<dbReference type="InterPro" id="IPR029061">
    <property type="entry name" value="THDP-binding"/>
</dbReference>
<dbReference type="CDD" id="cd02009">
    <property type="entry name" value="TPP_SHCHC_synthase"/>
    <property type="match status" value="1"/>
</dbReference>
<evidence type="ECO:0000256" key="7">
    <source>
        <dbReference type="SAM" id="MobiDB-lite"/>
    </source>
</evidence>
<dbReference type="NCBIfam" id="TIGR00173">
    <property type="entry name" value="menD"/>
    <property type="match status" value="1"/>
</dbReference>
<organism evidence="9 10">
    <name type="scientific">Corynebacterium bovis</name>
    <dbReference type="NCBI Taxonomy" id="36808"/>
    <lineage>
        <taxon>Bacteria</taxon>
        <taxon>Bacillati</taxon>
        <taxon>Actinomycetota</taxon>
        <taxon>Actinomycetes</taxon>
        <taxon>Mycobacteriales</taxon>
        <taxon>Corynebacteriaceae</taxon>
        <taxon>Corynebacterium</taxon>
    </lineage>
</organism>
<keyword evidence="4 6" id="KW-0786">Thiamine pyrophosphate</keyword>
<evidence type="ECO:0000256" key="3">
    <source>
        <dbReference type="ARBA" id="ARBA00022842"/>
    </source>
</evidence>
<keyword evidence="2 6" id="KW-0479">Metal-binding</keyword>
<dbReference type="InterPro" id="IPR012001">
    <property type="entry name" value="Thiamin_PyroP_enz_TPP-bd_dom"/>
</dbReference>
<dbReference type="Gene3D" id="3.40.50.970">
    <property type="match status" value="2"/>
</dbReference>
<dbReference type="Pfam" id="PF02776">
    <property type="entry name" value="TPP_enzyme_N"/>
    <property type="match status" value="1"/>
</dbReference>
<gene>
    <name evidence="6" type="primary">menD</name>
    <name evidence="9" type="ORF">CXF42_06565</name>
</gene>
<dbReference type="PANTHER" id="PTHR42916">
    <property type="entry name" value="2-SUCCINYL-5-ENOLPYRUVYL-6-HYDROXY-3-CYCLOHEXENE-1-CARBOXYLATE SYNTHASE"/>
    <property type="match status" value="1"/>
</dbReference>
<feature type="domain" description="Thiamine pyrophosphate enzyme N-terminal TPP-binding" evidence="8">
    <location>
        <begin position="29"/>
        <end position="147"/>
    </location>
</feature>
<evidence type="ECO:0000313" key="10">
    <source>
        <dbReference type="Proteomes" id="UP000278422"/>
    </source>
</evidence>
<evidence type="ECO:0000313" key="9">
    <source>
        <dbReference type="EMBL" id="RRQ03623.1"/>
    </source>
</evidence>
<evidence type="ECO:0000256" key="1">
    <source>
        <dbReference type="ARBA" id="ARBA00022679"/>
    </source>
</evidence>
<comment type="catalytic activity">
    <reaction evidence="6">
        <text>isochorismate + 2-oxoglutarate + H(+) = 5-enolpyruvoyl-6-hydroxy-2-succinyl-cyclohex-3-ene-1-carboxylate + CO2</text>
        <dbReference type="Rhea" id="RHEA:25593"/>
        <dbReference type="ChEBI" id="CHEBI:15378"/>
        <dbReference type="ChEBI" id="CHEBI:16526"/>
        <dbReference type="ChEBI" id="CHEBI:16810"/>
        <dbReference type="ChEBI" id="CHEBI:29780"/>
        <dbReference type="ChEBI" id="CHEBI:58818"/>
        <dbReference type="EC" id="2.2.1.9"/>
    </reaction>
</comment>
<sequence length="628" mass="63184">MTHDDHDLPGASAGSAGPHPADPTPPAVTVAATVVDELVRCGVTDAVVCPGSRSAPLALALAEAARTGRLRLHVRTDERSAAFLALGVARRSRRVVPVVMTSGTAVANCLPAMVEATASGVPLLVLSANRPLDVLGTGANQTIDQAGIFGAHAVASLSLDAAVTGGSAPAVRSRVDAAVEAALDPSRGGGVQLDIPFAPPLVPADSATVSLAARRAASDGTGDPWRASALTTRHGRPSAAAGAAARARFGEVTVDLSRRTLVIAGAVRDEVWGRAMAEALADVPTVAEPTAPVPGTPVHPAGAAVFGATEISANGFSAAVRPEQVVVLGGPTLHRPVTALLSAPDIDVVALTDGVTVPDVGRTVRRVGGSVTLTGEHPAGWTDVCAAVDALGAEAVRDALAAPGPVTGLHVAAVVADALRDGDALVAGASSAVRDLSFAGLPFDGVRTLSARGAAGIDGTVSAAVGTALAHAAAHPDEPRAPRTVALMGDLTFLHDVNGLAIGADEPRPGSLVIVVADDRGGAIFEGLEPGAAPLREFDDGTPAFDRVFGTPPRGDVAALCAAFDVAHVAVDSVADLARVLDDHAEAGEDAVATSRDHAPGILVVEARVDRASRRDLEARIRDRVEIR</sequence>
<dbReference type="AlphaFoldDB" id="A0A3R8QHH5"/>
<keyword evidence="6" id="KW-0474">Menaquinone biosynthesis</keyword>
<evidence type="ECO:0000256" key="5">
    <source>
        <dbReference type="ARBA" id="ARBA00023211"/>
    </source>
</evidence>
<dbReference type="RefSeq" id="WP_125175135.1">
    <property type="nucleotide sequence ID" value="NZ_JBHYBO010000091.1"/>
</dbReference>
<comment type="pathway">
    <text evidence="6">Quinol/quinone metabolism; menaquinone biosynthesis.</text>
</comment>
<comment type="pathway">
    <text evidence="6">Quinol/quinone metabolism; 1,4-dihydroxy-2-naphthoate biosynthesis; 1,4-dihydroxy-2-naphthoate from chorismate: step 2/7.</text>
</comment>
<reference evidence="9 10" key="1">
    <citation type="submission" date="2018-01" db="EMBL/GenBank/DDBJ databases">
        <title>Twenty Corynebacterium bovis Genomes.</title>
        <authorList>
            <person name="Gulvik C.A."/>
        </authorList>
    </citation>
    <scope>NUCLEOTIDE SEQUENCE [LARGE SCALE GENOMIC DNA]</scope>
    <source>
        <strain evidence="9 10">16-2004</strain>
    </source>
</reference>
<comment type="cofactor">
    <cofactor evidence="6">
        <name>thiamine diphosphate</name>
        <dbReference type="ChEBI" id="CHEBI:58937"/>
    </cofactor>
    <text evidence="6">Binds 1 thiamine pyrophosphate per subunit.</text>
</comment>
<evidence type="ECO:0000256" key="6">
    <source>
        <dbReference type="HAMAP-Rule" id="MF_01659"/>
    </source>
</evidence>
<keyword evidence="10" id="KW-1185">Reference proteome</keyword>
<dbReference type="UniPathway" id="UPA00079"/>
<feature type="region of interest" description="Disordered" evidence="7">
    <location>
        <begin position="1"/>
        <end position="26"/>
    </location>
</feature>
<dbReference type="Proteomes" id="UP000278422">
    <property type="component" value="Unassembled WGS sequence"/>
</dbReference>
<evidence type="ECO:0000259" key="8">
    <source>
        <dbReference type="Pfam" id="PF02776"/>
    </source>
</evidence>
<comment type="similarity">
    <text evidence="6">Belongs to the TPP enzyme family. MenD subfamily.</text>
</comment>
<dbReference type="EMBL" id="PQNQ01000016">
    <property type="protein sequence ID" value="RRQ03623.1"/>
    <property type="molecule type" value="Genomic_DNA"/>
</dbReference>
<evidence type="ECO:0000256" key="2">
    <source>
        <dbReference type="ARBA" id="ARBA00022723"/>
    </source>
</evidence>